<reference evidence="2" key="2">
    <citation type="submission" date="2020-09" db="EMBL/GenBank/DDBJ databases">
        <authorList>
            <person name="Sun Q."/>
            <person name="Ohkuma M."/>
        </authorList>
    </citation>
    <scope>NUCLEOTIDE SEQUENCE</scope>
    <source>
        <strain evidence="2">JCM 4059</strain>
    </source>
</reference>
<feature type="compositionally biased region" description="Low complexity" evidence="1">
    <location>
        <begin position="1"/>
        <end position="24"/>
    </location>
</feature>
<name>A0A919B8R2_9ACTN</name>
<accession>A0A919B8R2</accession>
<dbReference type="Proteomes" id="UP000638313">
    <property type="component" value="Unassembled WGS sequence"/>
</dbReference>
<feature type="region of interest" description="Disordered" evidence="1">
    <location>
        <begin position="1"/>
        <end position="26"/>
    </location>
</feature>
<sequence>MGVSARTAEGAVAGAAGRSGEGAAKPGWAAVAHRVTAMEVVRREARRDLRTVVEWNTDELQMWEV</sequence>
<organism evidence="2 3">
    <name type="scientific">Streptomyces mashuensis</name>
    <dbReference type="NCBI Taxonomy" id="33904"/>
    <lineage>
        <taxon>Bacteria</taxon>
        <taxon>Bacillati</taxon>
        <taxon>Actinomycetota</taxon>
        <taxon>Actinomycetes</taxon>
        <taxon>Kitasatosporales</taxon>
        <taxon>Streptomycetaceae</taxon>
        <taxon>Streptomyces</taxon>
    </lineage>
</organism>
<protein>
    <submittedName>
        <fullName evidence="2">Uncharacterized protein</fullName>
    </submittedName>
</protein>
<gene>
    <name evidence="2" type="ORF">GCM10010218_56490</name>
</gene>
<dbReference type="EMBL" id="BNBD01000016">
    <property type="protein sequence ID" value="GHF67703.1"/>
    <property type="molecule type" value="Genomic_DNA"/>
</dbReference>
<dbReference type="AlphaFoldDB" id="A0A919B8R2"/>
<keyword evidence="3" id="KW-1185">Reference proteome</keyword>
<proteinExistence type="predicted"/>
<reference evidence="2" key="1">
    <citation type="journal article" date="2014" name="Int. J. Syst. Evol. Microbiol.">
        <title>Complete genome sequence of Corynebacterium casei LMG S-19264T (=DSM 44701T), isolated from a smear-ripened cheese.</title>
        <authorList>
            <consortium name="US DOE Joint Genome Institute (JGI-PGF)"/>
            <person name="Walter F."/>
            <person name="Albersmeier A."/>
            <person name="Kalinowski J."/>
            <person name="Ruckert C."/>
        </authorList>
    </citation>
    <scope>NUCLEOTIDE SEQUENCE</scope>
    <source>
        <strain evidence="2">JCM 4059</strain>
    </source>
</reference>
<evidence type="ECO:0000313" key="3">
    <source>
        <dbReference type="Proteomes" id="UP000638313"/>
    </source>
</evidence>
<evidence type="ECO:0000313" key="2">
    <source>
        <dbReference type="EMBL" id="GHF67703.1"/>
    </source>
</evidence>
<comment type="caution">
    <text evidence="2">The sequence shown here is derived from an EMBL/GenBank/DDBJ whole genome shotgun (WGS) entry which is preliminary data.</text>
</comment>
<evidence type="ECO:0000256" key="1">
    <source>
        <dbReference type="SAM" id="MobiDB-lite"/>
    </source>
</evidence>